<evidence type="ECO:0000313" key="4">
    <source>
        <dbReference type="EMBL" id="RRN44192.1"/>
    </source>
</evidence>
<keyword evidence="4" id="KW-0808">Transferase</keyword>
<evidence type="ECO:0000313" key="5">
    <source>
        <dbReference type="Proteomes" id="UP000270261"/>
    </source>
</evidence>
<dbReference type="OrthoDB" id="9786172at2"/>
<sequence length="384" mass="42306">MQKVNPCCFMLSLSSFKGTCALLSIIVISRNQANTIGMCLDSIQVATKQSGIENYEIVFVDSRSTDGTPDIVRNHLGHDVRIVRLTGHTNAAIARNAGAAVATGDAFFFIDGDMEVGPDFLRIALGPDGLPIHNVTSGQLPEKFYSPDGEFLTDGPDRYKVRADGYRSELGGISMISRKAFEKVGGFATEMRVNEDQELGLRLCEAGYGIYGLATTMSTHHTVDYFQWRRLGKMLLDGSMCYPGVVFRRHWMHKSYWPLLISHQRPTAVFALSILLAIFVSPWWLLLFFGYVLAKNLRRPGVSFLQDLVGTATRSSGFLLGVPFFYPRHVPNSEIHYTVEEPVHHDEAQKAAPETGAQSQQASEQASQAANQSGQPAAESRPAA</sequence>
<dbReference type="InterPro" id="IPR001173">
    <property type="entry name" value="Glyco_trans_2-like"/>
</dbReference>
<evidence type="ECO:0000256" key="2">
    <source>
        <dbReference type="SAM" id="Phobius"/>
    </source>
</evidence>
<keyword evidence="2" id="KW-0472">Membrane</keyword>
<dbReference type="PANTHER" id="PTHR43685:SF2">
    <property type="entry name" value="GLYCOSYLTRANSFERASE 2-LIKE DOMAIN-CONTAINING PROTEIN"/>
    <property type="match status" value="1"/>
</dbReference>
<dbReference type="InterPro" id="IPR029044">
    <property type="entry name" value="Nucleotide-diphossugar_trans"/>
</dbReference>
<dbReference type="EMBL" id="RRUE01000002">
    <property type="protein sequence ID" value="RRN44192.1"/>
    <property type="molecule type" value="Genomic_DNA"/>
</dbReference>
<dbReference type="CDD" id="cd00761">
    <property type="entry name" value="Glyco_tranf_GTA_type"/>
    <property type="match status" value="1"/>
</dbReference>
<gene>
    <name evidence="4" type="ORF">EHV23_12635</name>
</gene>
<name>A0A426FNB7_9BURK</name>
<keyword evidence="2" id="KW-0812">Transmembrane</keyword>
<dbReference type="InterPro" id="IPR050834">
    <property type="entry name" value="Glycosyltransf_2"/>
</dbReference>
<dbReference type="Proteomes" id="UP000270261">
    <property type="component" value="Unassembled WGS sequence"/>
</dbReference>
<dbReference type="GO" id="GO:0016740">
    <property type="term" value="F:transferase activity"/>
    <property type="evidence" value="ECO:0007669"/>
    <property type="project" value="UniProtKB-KW"/>
</dbReference>
<dbReference type="PANTHER" id="PTHR43685">
    <property type="entry name" value="GLYCOSYLTRANSFERASE"/>
    <property type="match status" value="1"/>
</dbReference>
<dbReference type="RefSeq" id="WP_125096387.1">
    <property type="nucleotide sequence ID" value="NZ_RRUE01000002.1"/>
</dbReference>
<proteinExistence type="predicted"/>
<dbReference type="Pfam" id="PF00535">
    <property type="entry name" value="Glycos_transf_2"/>
    <property type="match status" value="1"/>
</dbReference>
<comment type="caution">
    <text evidence="4">The sequence shown here is derived from an EMBL/GenBank/DDBJ whole genome shotgun (WGS) entry which is preliminary data.</text>
</comment>
<accession>A0A426FNB7</accession>
<feature type="compositionally biased region" description="Low complexity" evidence="1">
    <location>
        <begin position="357"/>
        <end position="378"/>
    </location>
</feature>
<keyword evidence="5" id="KW-1185">Reference proteome</keyword>
<dbReference type="SUPFAM" id="SSF53448">
    <property type="entry name" value="Nucleotide-diphospho-sugar transferases"/>
    <property type="match status" value="1"/>
</dbReference>
<protein>
    <submittedName>
        <fullName evidence="4">Glycosyltransferase</fullName>
    </submittedName>
</protein>
<feature type="domain" description="Glycosyltransferase 2-like" evidence="3">
    <location>
        <begin position="24"/>
        <end position="184"/>
    </location>
</feature>
<dbReference type="AlphaFoldDB" id="A0A426FNB7"/>
<reference evidence="4 5" key="1">
    <citation type="submission" date="2018-11" db="EMBL/GenBank/DDBJ databases">
        <title>Genome sequencing of Lautropia sp. KCOM 2505 (= ChDC F240).</title>
        <authorList>
            <person name="Kook J.-K."/>
            <person name="Park S.-N."/>
            <person name="Lim Y.K."/>
        </authorList>
    </citation>
    <scope>NUCLEOTIDE SEQUENCE [LARGE SCALE GENOMIC DNA]</scope>
    <source>
        <strain evidence="4 5">KCOM 2505</strain>
    </source>
</reference>
<organism evidence="4 5">
    <name type="scientific">Lautropia dentalis</name>
    <dbReference type="NCBI Taxonomy" id="2490857"/>
    <lineage>
        <taxon>Bacteria</taxon>
        <taxon>Pseudomonadati</taxon>
        <taxon>Pseudomonadota</taxon>
        <taxon>Betaproteobacteria</taxon>
        <taxon>Burkholderiales</taxon>
        <taxon>Burkholderiaceae</taxon>
        <taxon>Lautropia</taxon>
    </lineage>
</organism>
<keyword evidence="2" id="KW-1133">Transmembrane helix</keyword>
<evidence type="ECO:0000259" key="3">
    <source>
        <dbReference type="Pfam" id="PF00535"/>
    </source>
</evidence>
<dbReference type="Gene3D" id="3.90.550.10">
    <property type="entry name" value="Spore Coat Polysaccharide Biosynthesis Protein SpsA, Chain A"/>
    <property type="match status" value="1"/>
</dbReference>
<evidence type="ECO:0000256" key="1">
    <source>
        <dbReference type="SAM" id="MobiDB-lite"/>
    </source>
</evidence>
<feature type="transmembrane region" description="Helical" evidence="2">
    <location>
        <begin position="268"/>
        <end position="294"/>
    </location>
</feature>
<feature type="region of interest" description="Disordered" evidence="1">
    <location>
        <begin position="343"/>
        <end position="384"/>
    </location>
</feature>